<evidence type="ECO:0000313" key="2">
    <source>
        <dbReference type="Proteomes" id="UP000694941"/>
    </source>
</evidence>
<dbReference type="InterPro" id="IPR028015">
    <property type="entry name" value="CCDC84-like"/>
</dbReference>
<evidence type="ECO:0000313" key="3">
    <source>
        <dbReference type="RefSeq" id="XP_013783237.1"/>
    </source>
</evidence>
<name>A0ABM1BJH4_LIMPO</name>
<evidence type="ECO:0000256" key="1">
    <source>
        <dbReference type="SAM" id="MobiDB-lite"/>
    </source>
</evidence>
<dbReference type="PANTHER" id="PTHR31198">
    <property type="entry name" value="COILED-COIL DOMAIN-CONTAINING PROTEIN 84"/>
    <property type="match status" value="1"/>
</dbReference>
<dbReference type="Pfam" id="PF14968">
    <property type="entry name" value="CCDC84"/>
    <property type="match status" value="2"/>
</dbReference>
<keyword evidence="2" id="KW-1185">Reference proteome</keyword>
<accession>A0ABM1BJH4</accession>
<sequence length="335" mass="39432">MSKSFSQYSLCSVCKTNHCTGKKHVYSRKHRETVENLLRKFNMKIQEGLCLLHNPVIHDMYWEHTKKFWCYFCAKEVERHEIQGDVSISYGGLLKHLASEDHLKALKHFWWQNKLDKSKMSTYSISVECLDKFLKLIPQKIEEYLKKLDHLHKKDIEHMRFVEQQRMQLVQDTKIESAIEQLPLMLAGDSQPIASSSMYQNEVFNTRKTTRTEKNIFTGALPPWLQNDQEEKSTLHVLPVGHRSKDLIGPTAEEFLKHVAKKSKRHLNPQRVGANFDHNTPNSGEWLPSFGRVWNFGRRWQSRHQFKQELGKIRKGKKMTGLSESTRSSFKRRKL</sequence>
<dbReference type="PANTHER" id="PTHR31198:SF1">
    <property type="entry name" value="CENTROSOMAL AT-AC SPLICING FACTOR"/>
    <property type="match status" value="1"/>
</dbReference>
<organism evidence="2 3">
    <name type="scientific">Limulus polyphemus</name>
    <name type="common">Atlantic horseshoe crab</name>
    <dbReference type="NCBI Taxonomy" id="6850"/>
    <lineage>
        <taxon>Eukaryota</taxon>
        <taxon>Metazoa</taxon>
        <taxon>Ecdysozoa</taxon>
        <taxon>Arthropoda</taxon>
        <taxon>Chelicerata</taxon>
        <taxon>Merostomata</taxon>
        <taxon>Xiphosura</taxon>
        <taxon>Limulidae</taxon>
        <taxon>Limulus</taxon>
    </lineage>
</organism>
<proteinExistence type="predicted"/>
<dbReference type="RefSeq" id="XP_013783237.1">
    <property type="nucleotide sequence ID" value="XM_013927783.2"/>
</dbReference>
<dbReference type="Proteomes" id="UP000694941">
    <property type="component" value="Unplaced"/>
</dbReference>
<gene>
    <name evidence="3" type="primary">LOC106467433</name>
</gene>
<dbReference type="GeneID" id="106467433"/>
<feature type="region of interest" description="Disordered" evidence="1">
    <location>
        <begin position="313"/>
        <end position="335"/>
    </location>
</feature>
<protein>
    <submittedName>
        <fullName evidence="3">Coiled-coil domain-containing protein 84-like</fullName>
    </submittedName>
</protein>
<reference evidence="3" key="1">
    <citation type="submission" date="2025-08" db="UniProtKB">
        <authorList>
            <consortium name="RefSeq"/>
        </authorList>
    </citation>
    <scope>IDENTIFICATION</scope>
    <source>
        <tissue evidence="3">Muscle</tissue>
    </source>
</reference>